<dbReference type="InterPro" id="IPR000210">
    <property type="entry name" value="BTB/POZ_dom"/>
</dbReference>
<evidence type="ECO:0000259" key="1">
    <source>
        <dbReference type="PROSITE" id="PS50097"/>
    </source>
</evidence>
<dbReference type="RefSeq" id="XP_024728163.1">
    <property type="nucleotide sequence ID" value="XM_024881700.1"/>
</dbReference>
<dbReference type="EMBL" id="KZ613912">
    <property type="protein sequence ID" value="PMD51259.1"/>
    <property type="molecule type" value="Genomic_DNA"/>
</dbReference>
<sequence length="178" mass="19973">MSKIIVDPDHDIVFRLDGYDLLVSSKVLSLASPVFEAMFKPHFKEGVEHHLQLGEPLIIPLPEDDLEATTLFCQITHHRSRDLPRTPSPLCLENLAIFCNKYICAGSVVSYGTLWIQKHSGSRSLEDLSRLLLLAYVLDLPESFATVLREMLLLKSGLFTSLWVVDNHPVTHGDLLGI</sequence>
<dbReference type="STRING" id="1095630.A0A2J6SKE9"/>
<name>A0A2J6SKE9_9HELO</name>
<dbReference type="SUPFAM" id="SSF54695">
    <property type="entry name" value="POZ domain"/>
    <property type="match status" value="1"/>
</dbReference>
<dbReference type="PROSITE" id="PS50097">
    <property type="entry name" value="BTB"/>
    <property type="match status" value="1"/>
</dbReference>
<reference evidence="2 3" key="1">
    <citation type="submission" date="2016-04" db="EMBL/GenBank/DDBJ databases">
        <title>A degradative enzymes factory behind the ericoid mycorrhizal symbiosis.</title>
        <authorList>
            <consortium name="DOE Joint Genome Institute"/>
            <person name="Martino E."/>
            <person name="Morin E."/>
            <person name="Grelet G."/>
            <person name="Kuo A."/>
            <person name="Kohler A."/>
            <person name="Daghino S."/>
            <person name="Barry K."/>
            <person name="Choi C."/>
            <person name="Cichocki N."/>
            <person name="Clum A."/>
            <person name="Copeland A."/>
            <person name="Hainaut M."/>
            <person name="Haridas S."/>
            <person name="Labutti K."/>
            <person name="Lindquist E."/>
            <person name="Lipzen A."/>
            <person name="Khouja H.-R."/>
            <person name="Murat C."/>
            <person name="Ohm R."/>
            <person name="Olson A."/>
            <person name="Spatafora J."/>
            <person name="Veneault-Fourrey C."/>
            <person name="Henrissat B."/>
            <person name="Grigoriev I."/>
            <person name="Martin F."/>
            <person name="Perotto S."/>
        </authorList>
    </citation>
    <scope>NUCLEOTIDE SEQUENCE [LARGE SCALE GENOMIC DNA]</scope>
    <source>
        <strain evidence="2 3">E</strain>
    </source>
</reference>
<dbReference type="Gene3D" id="3.30.710.10">
    <property type="entry name" value="Potassium Channel Kv1.1, Chain A"/>
    <property type="match status" value="1"/>
</dbReference>
<feature type="domain" description="BTB" evidence="1">
    <location>
        <begin position="10"/>
        <end position="85"/>
    </location>
</feature>
<dbReference type="AlphaFoldDB" id="A0A2J6SKE9"/>
<keyword evidence="3" id="KW-1185">Reference proteome</keyword>
<protein>
    <recommendedName>
        <fullName evidence="1">BTB domain-containing protein</fullName>
    </recommendedName>
</protein>
<gene>
    <name evidence="2" type="ORF">K444DRAFT_620399</name>
</gene>
<accession>A0A2J6SKE9</accession>
<proteinExistence type="predicted"/>
<dbReference type="Proteomes" id="UP000235371">
    <property type="component" value="Unassembled WGS sequence"/>
</dbReference>
<organism evidence="2 3">
    <name type="scientific">Hyaloscypha bicolor E</name>
    <dbReference type="NCBI Taxonomy" id="1095630"/>
    <lineage>
        <taxon>Eukaryota</taxon>
        <taxon>Fungi</taxon>
        <taxon>Dikarya</taxon>
        <taxon>Ascomycota</taxon>
        <taxon>Pezizomycotina</taxon>
        <taxon>Leotiomycetes</taxon>
        <taxon>Helotiales</taxon>
        <taxon>Hyaloscyphaceae</taxon>
        <taxon>Hyaloscypha</taxon>
        <taxon>Hyaloscypha bicolor</taxon>
    </lineage>
</organism>
<evidence type="ECO:0000313" key="2">
    <source>
        <dbReference type="EMBL" id="PMD51259.1"/>
    </source>
</evidence>
<dbReference type="InParanoid" id="A0A2J6SKE9"/>
<dbReference type="InterPro" id="IPR011333">
    <property type="entry name" value="SKP1/BTB/POZ_sf"/>
</dbReference>
<dbReference type="GeneID" id="36589777"/>
<dbReference type="OrthoDB" id="5275938at2759"/>
<evidence type="ECO:0000313" key="3">
    <source>
        <dbReference type="Proteomes" id="UP000235371"/>
    </source>
</evidence>